<dbReference type="SUPFAM" id="SSF52540">
    <property type="entry name" value="P-loop containing nucleoside triphosphate hydrolases"/>
    <property type="match status" value="1"/>
</dbReference>
<organism evidence="3 4">
    <name type="scientific">Natronolimnobius baerhuensis</name>
    <dbReference type="NCBI Taxonomy" id="253108"/>
    <lineage>
        <taxon>Archaea</taxon>
        <taxon>Methanobacteriati</taxon>
        <taxon>Methanobacteriota</taxon>
        <taxon>Stenosarchaea group</taxon>
        <taxon>Halobacteria</taxon>
        <taxon>Halobacteriales</taxon>
        <taxon>Natrialbaceae</taxon>
        <taxon>Natronolimnobius</taxon>
    </lineage>
</organism>
<dbReference type="EMBL" id="MWPH01000002">
    <property type="protein sequence ID" value="OVE85097.1"/>
    <property type="molecule type" value="Genomic_DNA"/>
</dbReference>
<proteinExistence type="predicted"/>
<name>A0A202EA45_9EURY</name>
<feature type="region of interest" description="Disordered" evidence="2">
    <location>
        <begin position="1"/>
        <end position="31"/>
    </location>
</feature>
<dbReference type="InterPro" id="IPR027417">
    <property type="entry name" value="P-loop_NTPase"/>
</dbReference>
<evidence type="ECO:0000313" key="3">
    <source>
        <dbReference type="EMBL" id="OVE85097.1"/>
    </source>
</evidence>
<accession>A0A202EA45</accession>
<dbReference type="AlphaFoldDB" id="A0A202EA45"/>
<protein>
    <submittedName>
        <fullName evidence="3">Uncharacterized protein</fullName>
    </submittedName>
</protein>
<sequence>MSAEQHAPEAEFKEFIDGNLPNQEDEPELHPWTGKIANPRVRAHLHDMARDYDPDDYDMDMPARFEDTEYCKNIVAKWSTETGTEALFSGNIKTLNFFSGLVGYQKDVSGMQVLMELMKMIENTPVFIGYIYGDMGSGKSNFAMLLFEVFESIYGEENIYRAANITSDTVDEEIEEYSRLVDLLEDRRERVQAGEDVDEMLMLIDEAAQIFTGTGSDQWKAKALAKVLKLARKAKANMILIGQDGKDIDASLRALCTTFVEKQSQTTAVFWGDVKDRQGIGRKMKLSKVPETSLDWDTWDEGDFKFDEGDDDEDDLPTWEDLEELKNQHEREMMAILDVTTDMTQTEIGDVYGVSDKTVRRAKNKHENKLQNLGLA</sequence>
<comment type="caution">
    <text evidence="3">The sequence shown here is derived from an EMBL/GenBank/DDBJ whole genome shotgun (WGS) entry which is preliminary data.</text>
</comment>
<feature type="coiled-coil region" evidence="1">
    <location>
        <begin position="167"/>
        <end position="194"/>
    </location>
</feature>
<evidence type="ECO:0000313" key="4">
    <source>
        <dbReference type="Proteomes" id="UP000196084"/>
    </source>
</evidence>
<feature type="compositionally biased region" description="Basic and acidic residues" evidence="2">
    <location>
        <begin position="1"/>
        <end position="16"/>
    </location>
</feature>
<dbReference type="RefSeq" id="WP_087714878.1">
    <property type="nucleotide sequence ID" value="NZ_MWPH01000002.1"/>
</dbReference>
<dbReference type="SUPFAM" id="SSF88659">
    <property type="entry name" value="Sigma3 and sigma4 domains of RNA polymerase sigma factors"/>
    <property type="match status" value="1"/>
</dbReference>
<dbReference type="OrthoDB" id="321312at2157"/>
<dbReference type="Gene3D" id="3.40.50.300">
    <property type="entry name" value="P-loop containing nucleotide triphosphate hydrolases"/>
    <property type="match status" value="1"/>
</dbReference>
<gene>
    <name evidence="3" type="ORF">B2G88_12180</name>
</gene>
<dbReference type="InterPro" id="IPR013324">
    <property type="entry name" value="RNA_pol_sigma_r3/r4-like"/>
</dbReference>
<dbReference type="Proteomes" id="UP000196084">
    <property type="component" value="Unassembled WGS sequence"/>
</dbReference>
<keyword evidence="1" id="KW-0175">Coiled coil</keyword>
<evidence type="ECO:0000256" key="1">
    <source>
        <dbReference type="SAM" id="Coils"/>
    </source>
</evidence>
<reference evidence="3 4" key="1">
    <citation type="submission" date="2017-02" db="EMBL/GenBank/DDBJ databases">
        <title>Natronthermophilus aegyptiacus gen. nov.,sp. nov., an aerobic, extremely halophilic alkalithermophilic archaeon isolated from the athalassohaline Wadi An Natrun, Egypt.</title>
        <authorList>
            <person name="Zhao B."/>
        </authorList>
    </citation>
    <scope>NUCLEOTIDE SEQUENCE [LARGE SCALE GENOMIC DNA]</scope>
    <source>
        <strain evidence="3 4">CGMCC 1.3597</strain>
    </source>
</reference>
<evidence type="ECO:0000256" key="2">
    <source>
        <dbReference type="SAM" id="MobiDB-lite"/>
    </source>
</evidence>
<keyword evidence="4" id="KW-1185">Reference proteome</keyword>